<protein>
    <recommendedName>
        <fullName evidence="4">DUF4397 domain-containing protein</fullName>
    </recommendedName>
</protein>
<reference evidence="2 3" key="1">
    <citation type="submission" date="2017-02" db="EMBL/GenBank/DDBJ databases">
        <authorList>
            <person name="Peterson S.W."/>
        </authorList>
    </citation>
    <scope>NUCLEOTIDE SEQUENCE [LARGE SCALE GENOMIC DNA]</scope>
    <source>
        <strain evidence="2 3">DSM 18108</strain>
    </source>
</reference>
<keyword evidence="3" id="KW-1185">Reference proteome</keyword>
<dbReference type="STRING" id="393003.SAMN05660461_6191"/>
<evidence type="ECO:0000256" key="1">
    <source>
        <dbReference type="SAM" id="SignalP"/>
    </source>
</evidence>
<name>A0A1T5PC04_9BACT</name>
<sequence length="248" mass="28127">MKKFYYTLLALFFMLPACTKTDIVPFTPETDNQLLEYKIVNVQGSPIYGAINQQDSSITVYLPFYLQLITLEPEMKVSDGATVTPVSGTMIEDLLDLFHKGREIKYNVKGKDGKVKTYTLHVQVQQPDLILQEVSTDADNPNTYSLNMNLDFDSFSFGLDGAGFAADLDMIRVMLVDEQNKEYGPLNISTFNTTDLTRLDFTVIRYKEQSDPILAMLPAEGLYRIRVYSYAKVATTKNPIRINLLNKK</sequence>
<feature type="chain" id="PRO_5012436974" description="DUF4397 domain-containing protein" evidence="1">
    <location>
        <begin position="20"/>
        <end position="248"/>
    </location>
</feature>
<dbReference type="EMBL" id="FUZZ01000006">
    <property type="protein sequence ID" value="SKD10284.1"/>
    <property type="molecule type" value="Genomic_DNA"/>
</dbReference>
<accession>A0A1T5PC04</accession>
<keyword evidence="1" id="KW-0732">Signal</keyword>
<proteinExistence type="predicted"/>
<organism evidence="2 3">
    <name type="scientific">Chitinophaga ginsengisegetis</name>
    <dbReference type="NCBI Taxonomy" id="393003"/>
    <lineage>
        <taxon>Bacteria</taxon>
        <taxon>Pseudomonadati</taxon>
        <taxon>Bacteroidota</taxon>
        <taxon>Chitinophagia</taxon>
        <taxon>Chitinophagales</taxon>
        <taxon>Chitinophagaceae</taxon>
        <taxon>Chitinophaga</taxon>
    </lineage>
</organism>
<feature type="signal peptide" evidence="1">
    <location>
        <begin position="1"/>
        <end position="19"/>
    </location>
</feature>
<dbReference type="Gene3D" id="2.60.40.2340">
    <property type="match status" value="1"/>
</dbReference>
<gene>
    <name evidence="2" type="ORF">SAMN05660461_6191</name>
</gene>
<evidence type="ECO:0008006" key="4">
    <source>
        <dbReference type="Google" id="ProtNLM"/>
    </source>
</evidence>
<evidence type="ECO:0000313" key="2">
    <source>
        <dbReference type="EMBL" id="SKD10284.1"/>
    </source>
</evidence>
<dbReference type="Proteomes" id="UP000190166">
    <property type="component" value="Unassembled WGS sequence"/>
</dbReference>
<dbReference type="RefSeq" id="WP_079473434.1">
    <property type="nucleotide sequence ID" value="NZ_FUZZ01000006.1"/>
</dbReference>
<evidence type="ECO:0000313" key="3">
    <source>
        <dbReference type="Proteomes" id="UP000190166"/>
    </source>
</evidence>
<dbReference type="AlphaFoldDB" id="A0A1T5PC04"/>